<dbReference type="Proteomes" id="UP000249661">
    <property type="component" value="Unassembled WGS sequence"/>
</dbReference>
<dbReference type="EMBL" id="KZ825006">
    <property type="protein sequence ID" value="RAH64760.1"/>
    <property type="molecule type" value="Genomic_DNA"/>
</dbReference>
<keyword evidence="2" id="KW-1185">Reference proteome</keyword>
<sequence length="344" mass="38936">MELPFKVRRKTTEWFSSLKIPVKIHLLTWTIDPPRLAIFHFHPIDTVVTMESLRDLNPTAADIAAIAAHTLDKSGPIPYLLWGRLAVRLAGGRDLNRHPHLPDDECCFVVDDADLWRAFQVLGSGGFFHCMLRPDCRYLLGTPGVRLRFDAHLHTSASNGHDICLLLYNKSRIIPDVNGAMIPGLLGPPGPLVPYMLSSDPNTVPPRHEDRGSGYWRGLWPVRTLKPNVLTAALLDCLLRTYGGVPGAQGGQILVEWTTLLVPMIEPAYPPTMTLPPHLRALWRACNSRVIEERWRPTFLMQLVSRNYEYIRSLDAEEENDDDVARSAHFMASRTQFVNDTRWQ</sequence>
<gene>
    <name evidence="1" type="ORF">BO66DRAFT_475572</name>
</gene>
<evidence type="ECO:0000313" key="2">
    <source>
        <dbReference type="Proteomes" id="UP000249661"/>
    </source>
</evidence>
<reference evidence="1" key="1">
    <citation type="submission" date="2018-02" db="EMBL/GenBank/DDBJ databases">
        <title>The genomes of Aspergillus section Nigri reveals drivers in fungal speciation.</title>
        <authorList>
            <consortium name="DOE Joint Genome Institute"/>
            <person name="Vesth T.C."/>
            <person name="Nybo J."/>
            <person name="Theobald S."/>
            <person name="Brandl J."/>
            <person name="Frisvad J.C."/>
            <person name="Nielsen K.F."/>
            <person name="Lyhne E.K."/>
            <person name="Kogle M.E."/>
            <person name="Kuo A."/>
            <person name="Riley R."/>
            <person name="Clum A."/>
            <person name="Nolan M."/>
            <person name="Lipzen A."/>
            <person name="Salamov A."/>
            <person name="Henrissat B."/>
            <person name="Wiebenga A."/>
            <person name="De vries R.P."/>
            <person name="Grigoriev I.V."/>
            <person name="Mortensen U.H."/>
            <person name="Andersen M.R."/>
            <person name="Baker S.E."/>
        </authorList>
    </citation>
    <scope>NUCLEOTIDE SEQUENCE</scope>
    <source>
        <strain evidence="1">CBS 121060</strain>
    </source>
</reference>
<proteinExistence type="predicted"/>
<accession>A0ACD1GU86</accession>
<organism evidence="1 2">
    <name type="scientific">Aspergillus aculeatinus CBS 121060</name>
    <dbReference type="NCBI Taxonomy" id="1448322"/>
    <lineage>
        <taxon>Eukaryota</taxon>
        <taxon>Fungi</taxon>
        <taxon>Dikarya</taxon>
        <taxon>Ascomycota</taxon>
        <taxon>Pezizomycotina</taxon>
        <taxon>Eurotiomycetes</taxon>
        <taxon>Eurotiomycetidae</taxon>
        <taxon>Eurotiales</taxon>
        <taxon>Aspergillaceae</taxon>
        <taxon>Aspergillus</taxon>
        <taxon>Aspergillus subgen. Circumdati</taxon>
    </lineage>
</organism>
<name>A0ACD1GU86_9EURO</name>
<evidence type="ECO:0000313" key="1">
    <source>
        <dbReference type="EMBL" id="RAH64760.1"/>
    </source>
</evidence>
<protein>
    <submittedName>
        <fullName evidence="1">Uncharacterized protein</fullName>
    </submittedName>
</protein>